<evidence type="ECO:0000313" key="4">
    <source>
        <dbReference type="EMBL" id="QPC45023.1"/>
    </source>
</evidence>
<dbReference type="Pfam" id="PF00210">
    <property type="entry name" value="Ferritin"/>
    <property type="match status" value="1"/>
</dbReference>
<dbReference type="EMBL" id="CP058214">
    <property type="protein sequence ID" value="QPC45023.1"/>
    <property type="molecule type" value="Genomic_DNA"/>
</dbReference>
<dbReference type="SUPFAM" id="SSF47240">
    <property type="entry name" value="Ferritin-like"/>
    <property type="match status" value="1"/>
</dbReference>
<dbReference type="InterPro" id="IPR023188">
    <property type="entry name" value="DPS_DNA-bd_CS"/>
</dbReference>
<evidence type="ECO:0000313" key="5">
    <source>
        <dbReference type="Proteomes" id="UP000593594"/>
    </source>
</evidence>
<dbReference type="PIRSF" id="PIRSF005900">
    <property type="entry name" value="Dps"/>
    <property type="match status" value="1"/>
</dbReference>
<dbReference type="GO" id="GO:0008199">
    <property type="term" value="F:ferric iron binding"/>
    <property type="evidence" value="ECO:0007669"/>
    <property type="project" value="InterPro"/>
</dbReference>
<evidence type="ECO:0000256" key="2">
    <source>
        <dbReference type="RuleBase" id="RU003875"/>
    </source>
</evidence>
<sequence>MSGNIELTDQAKKACADAMFKALSDTFVLYLKTHNFHWNVVGPQFVSLHKLFEDQYQDLWNTLDEMAERIRALGQPVDGTTASFKNAAEIKETDARPAAKDMLKELVADNETAVRTIRAAFSTVDEAGDEASADLLTDRLSYHEKQIWMMKSLLEA</sequence>
<organism evidence="4 5">
    <name type="scientific">Kaustia mangrovi</name>
    <dbReference type="NCBI Taxonomy" id="2593653"/>
    <lineage>
        <taxon>Bacteria</taxon>
        <taxon>Pseudomonadati</taxon>
        <taxon>Pseudomonadota</taxon>
        <taxon>Alphaproteobacteria</taxon>
        <taxon>Hyphomicrobiales</taxon>
        <taxon>Parvibaculaceae</taxon>
        <taxon>Kaustia</taxon>
    </lineage>
</organism>
<evidence type="ECO:0000259" key="3">
    <source>
        <dbReference type="Pfam" id="PF00210"/>
    </source>
</evidence>
<dbReference type="KEGG" id="kmn:HW532_21395"/>
<protein>
    <submittedName>
        <fullName evidence="4">DNA starvation/stationary phase protection protein</fullName>
    </submittedName>
</protein>
<dbReference type="InterPro" id="IPR008331">
    <property type="entry name" value="Ferritin_DPS_dom"/>
</dbReference>
<name>A0A7S8C7T3_9HYPH</name>
<dbReference type="GO" id="GO:0016722">
    <property type="term" value="F:oxidoreductase activity, acting on metal ions"/>
    <property type="evidence" value="ECO:0007669"/>
    <property type="project" value="InterPro"/>
</dbReference>
<dbReference type="Proteomes" id="UP000593594">
    <property type="component" value="Chromosome"/>
</dbReference>
<feature type="domain" description="Ferritin/DPS" evidence="3">
    <location>
        <begin position="21"/>
        <end position="155"/>
    </location>
</feature>
<dbReference type="Gene3D" id="1.20.1260.10">
    <property type="match status" value="1"/>
</dbReference>
<gene>
    <name evidence="4" type="ORF">HW532_21395</name>
</gene>
<dbReference type="PRINTS" id="PR01346">
    <property type="entry name" value="HELNAPAPROT"/>
</dbReference>
<dbReference type="RefSeq" id="WP_213162396.1">
    <property type="nucleotide sequence ID" value="NZ_CP058214.1"/>
</dbReference>
<keyword evidence="5" id="KW-1185">Reference proteome</keyword>
<evidence type="ECO:0000256" key="1">
    <source>
        <dbReference type="ARBA" id="ARBA00009497"/>
    </source>
</evidence>
<dbReference type="CDD" id="cd01043">
    <property type="entry name" value="DPS"/>
    <property type="match status" value="1"/>
</dbReference>
<comment type="similarity">
    <text evidence="1 2">Belongs to the Dps family.</text>
</comment>
<dbReference type="PANTHER" id="PTHR42932">
    <property type="entry name" value="GENERAL STRESS PROTEIN 20U"/>
    <property type="match status" value="1"/>
</dbReference>
<dbReference type="PROSITE" id="PS00818">
    <property type="entry name" value="DPS_1"/>
    <property type="match status" value="1"/>
</dbReference>
<proteinExistence type="inferred from homology"/>
<dbReference type="PANTHER" id="PTHR42932:SF3">
    <property type="entry name" value="DNA PROTECTION DURING STARVATION PROTEIN"/>
    <property type="match status" value="1"/>
</dbReference>
<dbReference type="AlphaFoldDB" id="A0A7S8C7T3"/>
<accession>A0A7S8C7T3</accession>
<reference evidence="4 5" key="1">
    <citation type="submission" date="2020-06" db="EMBL/GenBank/DDBJ databases">
        <title>Genome sequence of 2 isolates from Red Sea Mangroves.</title>
        <authorList>
            <person name="Sefrji F."/>
            <person name="Michoud G."/>
            <person name="Merlino G."/>
            <person name="Daffonchio D."/>
        </authorList>
    </citation>
    <scope>NUCLEOTIDE SEQUENCE [LARGE SCALE GENOMIC DNA]</scope>
    <source>
        <strain evidence="4 5">R1DC25</strain>
    </source>
</reference>
<dbReference type="InterPro" id="IPR002177">
    <property type="entry name" value="DPS_DNA-bd"/>
</dbReference>
<dbReference type="InterPro" id="IPR012347">
    <property type="entry name" value="Ferritin-like"/>
</dbReference>
<dbReference type="InterPro" id="IPR009078">
    <property type="entry name" value="Ferritin-like_SF"/>
</dbReference>